<reference evidence="2" key="1">
    <citation type="submission" date="2019-10" db="EMBL/GenBank/DDBJ databases">
        <title>The sequence and de novo assembly of the wild yak genome.</title>
        <authorList>
            <person name="Liu Y."/>
        </authorList>
    </citation>
    <scope>NUCLEOTIDE SEQUENCE [LARGE SCALE GENOMIC DNA]</scope>
    <source>
        <strain evidence="2">WY2019</strain>
    </source>
</reference>
<gene>
    <name evidence="2" type="ORF">E5288_WYG001781</name>
</gene>
<name>A0A6B0RU89_9CETA</name>
<keyword evidence="3" id="KW-1185">Reference proteome</keyword>
<evidence type="ECO:0000313" key="2">
    <source>
        <dbReference type="EMBL" id="MXQ91506.1"/>
    </source>
</evidence>
<dbReference type="EMBL" id="VBQZ03000072">
    <property type="protein sequence ID" value="MXQ91506.1"/>
    <property type="molecule type" value="Genomic_DNA"/>
</dbReference>
<evidence type="ECO:0000256" key="1">
    <source>
        <dbReference type="SAM" id="MobiDB-lite"/>
    </source>
</evidence>
<evidence type="ECO:0000313" key="3">
    <source>
        <dbReference type="Proteomes" id="UP000322234"/>
    </source>
</evidence>
<proteinExistence type="predicted"/>
<comment type="caution">
    <text evidence="2">The sequence shown here is derived from an EMBL/GenBank/DDBJ whole genome shotgun (WGS) entry which is preliminary data.</text>
</comment>
<sequence>MLASRMARASWGALRVAAWAPGARPGKGRARGALLPPAPGCLGFLAERWWLRPAALGLRLPGASPRAHCSGAEKATPGPATGEDAAVEARRGQWGPTSASNLVRTKEETERRRLRRARSRTRITCPGWSGPMLPFQNF</sequence>
<dbReference type="AlphaFoldDB" id="A0A6B0RU89"/>
<protein>
    <submittedName>
        <fullName evidence="2">Uncharacterized protein</fullName>
    </submittedName>
</protein>
<dbReference type="Proteomes" id="UP000322234">
    <property type="component" value="Unassembled WGS sequence"/>
</dbReference>
<feature type="region of interest" description="Disordered" evidence="1">
    <location>
        <begin position="62"/>
        <end position="119"/>
    </location>
</feature>
<organism evidence="2 3">
    <name type="scientific">Bos mutus</name>
    <name type="common">wild yak</name>
    <dbReference type="NCBI Taxonomy" id="72004"/>
    <lineage>
        <taxon>Eukaryota</taxon>
        <taxon>Metazoa</taxon>
        <taxon>Chordata</taxon>
        <taxon>Craniata</taxon>
        <taxon>Vertebrata</taxon>
        <taxon>Euteleostomi</taxon>
        <taxon>Mammalia</taxon>
        <taxon>Eutheria</taxon>
        <taxon>Laurasiatheria</taxon>
        <taxon>Artiodactyla</taxon>
        <taxon>Ruminantia</taxon>
        <taxon>Pecora</taxon>
        <taxon>Bovidae</taxon>
        <taxon>Bovinae</taxon>
        <taxon>Bos</taxon>
    </lineage>
</organism>
<accession>A0A6B0RU89</accession>